<dbReference type="EMBL" id="LRDH01000103">
    <property type="protein sequence ID" value="PPV14995.1"/>
    <property type="molecule type" value="Genomic_DNA"/>
</dbReference>
<sequence>MKITSDLNDVMLRAYEEAKNRKSEYITPEHLLYAATFDGKVAEAIKQCGGDLNSLQYNLKTYIKTYISIGSGEPQESIEFQKVIITADEQVKYSGKEVIDVNHILAAIFTLEDSYALYYLLQEGVTKRDLLFNLCHDEDDEVYINESEDSSMSEIETSEDDEEKVKVRKEDAFLNKYTVDLIKKVQEENIDPLIGRKDILDRTVQILCRRSKNNPVHVGESGVGKTAITMGLAKLISDGNVPEKIKGSLMYSLDLGSVIAGTKYRGDFEERIKRILELISKKDKAIVYIDEIHSIVGAGALNGGALDASNLLKPYLTEGSIRFIGATTFDEYKKYFEKDKALIRRFQTIDVREPSIDDSVSILNGLKESYEKYHNVSYTDDAIRNAVILSDKYINDKYLPDKAIDIIDEAGAYVRMHNSNMDEKIVVSENIIEEIISKVCSIPKQTVETNEINSLKYIEKELKENIFHQDKAIEEVVRCIKMSRAGLNEEDKPVASMLFVGPTGVGKTEIARCLSKKLGLDLVRFDMSEYGEKHSAAKLIGSPPGYVGYEEGGLLTDSIRKKPHCILLLDEIEKAHEDILSVLLQVMDYATLTDNKGRKADFRNVIIIMTSNAGAKNIGKKLIGFGDREIQGNAIMEEVKKFFTPEFRNRLDKIVVFNGMNDEMAKQVAMKKLNDFKKKLYSKNIEIIFTQECSDYIAKLGTSKEFGAREIIRVIDSNIKPLFVDEILFGSLCDGGKCRINLINNKFELEVL</sequence>
<dbReference type="GO" id="GO:0034605">
    <property type="term" value="P:cellular response to heat"/>
    <property type="evidence" value="ECO:0007669"/>
    <property type="project" value="TreeGrafter"/>
</dbReference>
<reference evidence="8 9" key="1">
    <citation type="submission" date="2016-01" db="EMBL/GenBank/DDBJ databases">
        <title>Characterization of the Clostridium difficile lineages that are prevalent in Hong Kong and China.</title>
        <authorList>
            <person name="Kwok J.S.-L."/>
            <person name="Lam W.-Y."/>
            <person name="Ip M."/>
            <person name="Chan T.-F."/>
            <person name="Hawkey P.M."/>
            <person name="Tsui S.K.-W."/>
        </authorList>
    </citation>
    <scope>NUCLEOTIDE SEQUENCE [LARGE SCALE GENOMIC DNA]</scope>
    <source>
        <strain evidence="8 9">300064</strain>
    </source>
</reference>
<dbReference type="PROSITE" id="PS00871">
    <property type="entry name" value="CLPAB_2"/>
    <property type="match status" value="1"/>
</dbReference>
<dbReference type="InterPro" id="IPR028299">
    <property type="entry name" value="ClpA/B_CS2"/>
</dbReference>
<comment type="similarity">
    <text evidence="6">Belongs to the ClpA/ClpB family.</text>
</comment>
<gene>
    <name evidence="8" type="ORF">AWN73_12795</name>
</gene>
<dbReference type="Pfam" id="PF07724">
    <property type="entry name" value="AAA_2"/>
    <property type="match status" value="1"/>
</dbReference>
<keyword evidence="3 6" id="KW-0067">ATP-binding</keyword>
<accession>A0A2S7FB83</accession>
<dbReference type="InterPro" id="IPR050130">
    <property type="entry name" value="ClpA_ClpB"/>
</dbReference>
<dbReference type="InterPro" id="IPR027417">
    <property type="entry name" value="P-loop_NTPase"/>
</dbReference>
<dbReference type="Pfam" id="PF02861">
    <property type="entry name" value="Clp_N"/>
    <property type="match status" value="1"/>
</dbReference>
<dbReference type="InterPro" id="IPR041546">
    <property type="entry name" value="ClpA/ClpB_AAA_lid"/>
</dbReference>
<dbReference type="CDD" id="cd00009">
    <property type="entry name" value="AAA"/>
    <property type="match status" value="1"/>
</dbReference>
<evidence type="ECO:0000256" key="6">
    <source>
        <dbReference type="RuleBase" id="RU004432"/>
    </source>
</evidence>
<dbReference type="GO" id="GO:0016887">
    <property type="term" value="F:ATP hydrolysis activity"/>
    <property type="evidence" value="ECO:0007669"/>
    <property type="project" value="InterPro"/>
</dbReference>
<dbReference type="InterPro" id="IPR013461">
    <property type="entry name" value="ClpA"/>
</dbReference>
<dbReference type="AlphaFoldDB" id="A0A2S7FB83"/>
<evidence type="ECO:0000256" key="2">
    <source>
        <dbReference type="ARBA" id="ARBA00022741"/>
    </source>
</evidence>
<dbReference type="GO" id="GO:0006508">
    <property type="term" value="P:proteolysis"/>
    <property type="evidence" value="ECO:0007669"/>
    <property type="project" value="UniProtKB-KW"/>
</dbReference>
<dbReference type="SMART" id="SM01086">
    <property type="entry name" value="ClpB_D2-small"/>
    <property type="match status" value="1"/>
</dbReference>
<evidence type="ECO:0000256" key="3">
    <source>
        <dbReference type="ARBA" id="ARBA00022840"/>
    </source>
</evidence>
<dbReference type="Gene3D" id="1.10.8.60">
    <property type="match status" value="2"/>
</dbReference>
<organism evidence="8 9">
    <name type="scientific">Clostridium butyricum</name>
    <dbReference type="NCBI Taxonomy" id="1492"/>
    <lineage>
        <taxon>Bacteria</taxon>
        <taxon>Bacillati</taxon>
        <taxon>Bacillota</taxon>
        <taxon>Clostridia</taxon>
        <taxon>Eubacteriales</taxon>
        <taxon>Clostridiaceae</taxon>
        <taxon>Clostridium</taxon>
    </lineage>
</organism>
<dbReference type="RefSeq" id="WP_027636850.1">
    <property type="nucleotide sequence ID" value="NZ_CANCWB010000005.1"/>
</dbReference>
<dbReference type="FunFam" id="3.40.50.300:FF:000025">
    <property type="entry name" value="ATP-dependent Clp protease subunit"/>
    <property type="match status" value="1"/>
</dbReference>
<evidence type="ECO:0000259" key="7">
    <source>
        <dbReference type="PROSITE" id="PS51903"/>
    </source>
</evidence>
<keyword evidence="1 5" id="KW-0677">Repeat</keyword>
<dbReference type="InterPro" id="IPR003593">
    <property type="entry name" value="AAA+_ATPase"/>
</dbReference>
<dbReference type="InterPro" id="IPR036628">
    <property type="entry name" value="Clp_N_dom_sf"/>
</dbReference>
<feature type="domain" description="Clp R" evidence="7">
    <location>
        <begin position="1"/>
        <end position="140"/>
    </location>
</feature>
<evidence type="ECO:0000313" key="8">
    <source>
        <dbReference type="EMBL" id="PPV14995.1"/>
    </source>
</evidence>
<dbReference type="GO" id="GO:0043335">
    <property type="term" value="P:protein unfolding"/>
    <property type="evidence" value="ECO:0007669"/>
    <property type="project" value="InterPro"/>
</dbReference>
<dbReference type="Gene3D" id="3.40.50.300">
    <property type="entry name" value="P-loop containing nucleotide triphosphate hydrolases"/>
    <property type="match status" value="2"/>
</dbReference>
<protein>
    <submittedName>
        <fullName evidence="8">ATP-dependent Clp protease ATP-binding subunit ClpA</fullName>
    </submittedName>
</protein>
<dbReference type="SMART" id="SM00382">
    <property type="entry name" value="AAA"/>
    <property type="match status" value="2"/>
</dbReference>
<dbReference type="SUPFAM" id="SSF81923">
    <property type="entry name" value="Double Clp-N motif"/>
    <property type="match status" value="1"/>
</dbReference>
<evidence type="ECO:0000256" key="5">
    <source>
        <dbReference type="PROSITE-ProRule" id="PRU01251"/>
    </source>
</evidence>
<dbReference type="SUPFAM" id="SSF52540">
    <property type="entry name" value="P-loop containing nucleoside triphosphate hydrolases"/>
    <property type="match status" value="2"/>
</dbReference>
<dbReference type="InterPro" id="IPR019489">
    <property type="entry name" value="Clp_ATPase_C"/>
</dbReference>
<dbReference type="InterPro" id="IPR001270">
    <property type="entry name" value="ClpA/B"/>
</dbReference>
<dbReference type="GO" id="GO:0005524">
    <property type="term" value="F:ATP binding"/>
    <property type="evidence" value="ECO:0007669"/>
    <property type="project" value="UniProtKB-KW"/>
</dbReference>
<dbReference type="InterPro" id="IPR018368">
    <property type="entry name" value="ClpA/B_CS1"/>
</dbReference>
<dbReference type="Pfam" id="PF00004">
    <property type="entry name" value="AAA"/>
    <property type="match status" value="1"/>
</dbReference>
<dbReference type="Gene3D" id="1.10.1780.10">
    <property type="entry name" value="Clp, N-terminal domain"/>
    <property type="match status" value="1"/>
</dbReference>
<dbReference type="PANTHER" id="PTHR11638:SF111">
    <property type="entry name" value="ATP-DEPENDENT CLP PROTEASE ATP-BINDING SUBUNIT CLPA"/>
    <property type="match status" value="1"/>
</dbReference>
<dbReference type="NCBIfam" id="TIGR02639">
    <property type="entry name" value="ClpA"/>
    <property type="match status" value="1"/>
</dbReference>
<proteinExistence type="inferred from homology"/>
<dbReference type="InterPro" id="IPR004176">
    <property type="entry name" value="Clp_R_N"/>
</dbReference>
<dbReference type="Pfam" id="PF17871">
    <property type="entry name" value="AAA_lid_9"/>
    <property type="match status" value="1"/>
</dbReference>
<name>A0A2S7FB83_CLOBU</name>
<dbReference type="GO" id="GO:0005737">
    <property type="term" value="C:cytoplasm"/>
    <property type="evidence" value="ECO:0007669"/>
    <property type="project" value="TreeGrafter"/>
</dbReference>
<keyword evidence="8" id="KW-0645">Protease</keyword>
<dbReference type="PANTHER" id="PTHR11638">
    <property type="entry name" value="ATP-DEPENDENT CLP PROTEASE"/>
    <property type="match status" value="1"/>
</dbReference>
<dbReference type="CDD" id="cd19499">
    <property type="entry name" value="RecA-like_ClpB_Hsp104-like"/>
    <property type="match status" value="1"/>
</dbReference>
<evidence type="ECO:0000313" key="9">
    <source>
        <dbReference type="Proteomes" id="UP000238081"/>
    </source>
</evidence>
<comment type="caution">
    <text evidence="8">The sequence shown here is derived from an EMBL/GenBank/DDBJ whole genome shotgun (WGS) entry which is preliminary data.</text>
</comment>
<keyword evidence="4 6" id="KW-0143">Chaperone</keyword>
<dbReference type="PRINTS" id="PR00300">
    <property type="entry name" value="CLPPROTEASEA"/>
</dbReference>
<keyword evidence="8" id="KW-0378">Hydrolase</keyword>
<dbReference type="Pfam" id="PF10431">
    <property type="entry name" value="ClpB_D2-small"/>
    <property type="match status" value="1"/>
</dbReference>
<evidence type="ECO:0000256" key="1">
    <source>
        <dbReference type="ARBA" id="ARBA00022737"/>
    </source>
</evidence>
<dbReference type="PROSITE" id="PS51903">
    <property type="entry name" value="CLP_R"/>
    <property type="match status" value="1"/>
</dbReference>
<dbReference type="GO" id="GO:0008233">
    <property type="term" value="F:peptidase activity"/>
    <property type="evidence" value="ECO:0007669"/>
    <property type="project" value="UniProtKB-KW"/>
</dbReference>
<dbReference type="PROSITE" id="PS00870">
    <property type="entry name" value="CLPAB_1"/>
    <property type="match status" value="1"/>
</dbReference>
<dbReference type="InterPro" id="IPR003959">
    <property type="entry name" value="ATPase_AAA_core"/>
</dbReference>
<evidence type="ECO:0000256" key="4">
    <source>
        <dbReference type="ARBA" id="ARBA00023186"/>
    </source>
</evidence>
<dbReference type="Proteomes" id="UP000238081">
    <property type="component" value="Unassembled WGS sequence"/>
</dbReference>
<keyword evidence="2 6" id="KW-0547">Nucleotide-binding</keyword>